<protein>
    <submittedName>
        <fullName evidence="1">Unnamed protein product</fullName>
    </submittedName>
</protein>
<proteinExistence type="predicted"/>
<evidence type="ECO:0000313" key="1">
    <source>
        <dbReference type="EMBL" id="GME76427.1"/>
    </source>
</evidence>
<evidence type="ECO:0000313" key="2">
    <source>
        <dbReference type="Proteomes" id="UP001165064"/>
    </source>
</evidence>
<dbReference type="EMBL" id="BSXS01001525">
    <property type="protein sequence ID" value="GME76427.1"/>
    <property type="molecule type" value="Genomic_DNA"/>
</dbReference>
<sequence length="128" mass="14836">MFQLLKLTDCDPCIIISDKKRVMRATFELLSGCVELANMILVQNGFHIESWRYVESKTMALVDGFTFEFMEFARNKSNREGYDQHIKVASYRSSFKTESEFPVFPLIVGQILKSCLRMLLLLKVLGNR</sequence>
<comment type="caution">
    <text evidence="1">The sequence shown here is derived from an EMBL/GenBank/DDBJ whole genome shotgun (WGS) entry which is preliminary data.</text>
</comment>
<reference evidence="1" key="1">
    <citation type="submission" date="2023-04" db="EMBL/GenBank/DDBJ databases">
        <title>Ambrosiozyma monospora NBRC 10751.</title>
        <authorList>
            <person name="Ichikawa N."/>
            <person name="Sato H."/>
            <person name="Tonouchi N."/>
        </authorList>
    </citation>
    <scope>NUCLEOTIDE SEQUENCE</scope>
    <source>
        <strain evidence="1">NBRC 10751</strain>
    </source>
</reference>
<accession>A0ACB5SYC3</accession>
<gene>
    <name evidence="1" type="ORF">Amon02_000260400</name>
</gene>
<dbReference type="Proteomes" id="UP001165064">
    <property type="component" value="Unassembled WGS sequence"/>
</dbReference>
<name>A0ACB5SYC3_AMBMO</name>
<keyword evidence="2" id="KW-1185">Reference proteome</keyword>
<organism evidence="1 2">
    <name type="scientific">Ambrosiozyma monospora</name>
    <name type="common">Yeast</name>
    <name type="synonym">Endomycopsis monosporus</name>
    <dbReference type="NCBI Taxonomy" id="43982"/>
    <lineage>
        <taxon>Eukaryota</taxon>
        <taxon>Fungi</taxon>
        <taxon>Dikarya</taxon>
        <taxon>Ascomycota</taxon>
        <taxon>Saccharomycotina</taxon>
        <taxon>Pichiomycetes</taxon>
        <taxon>Pichiales</taxon>
        <taxon>Pichiaceae</taxon>
        <taxon>Ambrosiozyma</taxon>
    </lineage>
</organism>